<evidence type="ECO:0000256" key="2">
    <source>
        <dbReference type="ARBA" id="ARBA00022490"/>
    </source>
</evidence>
<evidence type="ECO:0000259" key="9">
    <source>
        <dbReference type="PROSITE" id="PS50245"/>
    </source>
</evidence>
<dbReference type="GO" id="GO:0005634">
    <property type="term" value="C:nucleus"/>
    <property type="evidence" value="ECO:0007669"/>
    <property type="project" value="TreeGrafter"/>
</dbReference>
<keyword evidence="10" id="KW-1185">Reference proteome</keyword>
<dbReference type="Pfam" id="PF16641">
    <property type="entry name" value="CLIP1_ZNF"/>
    <property type="match status" value="2"/>
</dbReference>
<evidence type="ECO:0000256" key="3">
    <source>
        <dbReference type="ARBA" id="ARBA00022701"/>
    </source>
</evidence>
<evidence type="ECO:0000256" key="6">
    <source>
        <dbReference type="ARBA" id="ARBA00023212"/>
    </source>
</evidence>
<dbReference type="Pfam" id="PF01302">
    <property type="entry name" value="CAP_GLY"/>
    <property type="match status" value="2"/>
</dbReference>
<protein>
    <submittedName>
        <fullName evidence="11">CAP-Gly domain-containing protein</fullName>
    </submittedName>
</protein>
<keyword evidence="4" id="KW-0677">Repeat</keyword>
<feature type="compositionally biased region" description="Low complexity" evidence="8">
    <location>
        <begin position="130"/>
        <end position="154"/>
    </location>
</feature>
<reference evidence="11" key="1">
    <citation type="submission" date="2016-11" db="UniProtKB">
        <authorList>
            <consortium name="WormBaseParasite"/>
        </authorList>
    </citation>
    <scope>IDENTIFICATION</scope>
</reference>
<accession>A0A1I8GB84</accession>
<evidence type="ECO:0000256" key="5">
    <source>
        <dbReference type="ARBA" id="ARBA00023054"/>
    </source>
</evidence>
<dbReference type="GO" id="GO:0035371">
    <property type="term" value="C:microtubule plus-end"/>
    <property type="evidence" value="ECO:0007669"/>
    <property type="project" value="TreeGrafter"/>
</dbReference>
<dbReference type="PANTHER" id="PTHR18916">
    <property type="entry name" value="DYNACTIN 1-RELATED MICROTUBULE-BINDING"/>
    <property type="match status" value="1"/>
</dbReference>
<dbReference type="PROSITE" id="PS50245">
    <property type="entry name" value="CAP_GLY_2"/>
    <property type="match status" value="2"/>
</dbReference>
<feature type="compositionally biased region" description="Low complexity" evidence="8">
    <location>
        <begin position="287"/>
        <end position="302"/>
    </location>
</feature>
<dbReference type="PANTHER" id="PTHR18916:SF82">
    <property type="entry name" value="CAP-GLY DOMAIN-CONTAINING PROTEIN"/>
    <property type="match status" value="1"/>
</dbReference>
<comment type="subcellular location">
    <subcellularLocation>
        <location evidence="1">Cytoplasm</location>
        <location evidence="1">Cytoskeleton</location>
    </subcellularLocation>
</comment>
<organism evidence="10 11">
    <name type="scientific">Macrostomum lignano</name>
    <dbReference type="NCBI Taxonomy" id="282301"/>
    <lineage>
        <taxon>Eukaryota</taxon>
        <taxon>Metazoa</taxon>
        <taxon>Spiralia</taxon>
        <taxon>Lophotrochozoa</taxon>
        <taxon>Platyhelminthes</taxon>
        <taxon>Rhabditophora</taxon>
        <taxon>Macrostomorpha</taxon>
        <taxon>Macrostomida</taxon>
        <taxon>Macrostomidae</taxon>
        <taxon>Macrostomum</taxon>
    </lineage>
</organism>
<dbReference type="SUPFAM" id="SSF74924">
    <property type="entry name" value="Cap-Gly domain"/>
    <property type="match status" value="2"/>
</dbReference>
<dbReference type="InterPro" id="IPR036859">
    <property type="entry name" value="CAP-Gly_dom_sf"/>
</dbReference>
<feature type="domain" description="CAP-Gly" evidence="9">
    <location>
        <begin position="72"/>
        <end position="114"/>
    </location>
</feature>
<feature type="coiled-coil region" evidence="7">
    <location>
        <begin position="343"/>
        <end position="426"/>
    </location>
</feature>
<dbReference type="AlphaFoldDB" id="A0A1I8GB84"/>
<evidence type="ECO:0000256" key="1">
    <source>
        <dbReference type="ARBA" id="ARBA00004245"/>
    </source>
</evidence>
<feature type="compositionally biased region" description="Polar residues" evidence="8">
    <location>
        <begin position="559"/>
        <end position="576"/>
    </location>
</feature>
<evidence type="ECO:0000313" key="11">
    <source>
        <dbReference type="WBParaSite" id="maker-uti_cns_0001427-snap-gene-0.9-mRNA-1"/>
    </source>
</evidence>
<dbReference type="InterPro" id="IPR032108">
    <property type="entry name" value="CLIP1_ZNF"/>
</dbReference>
<evidence type="ECO:0000313" key="10">
    <source>
        <dbReference type="Proteomes" id="UP000095280"/>
    </source>
</evidence>
<evidence type="ECO:0000256" key="4">
    <source>
        <dbReference type="ARBA" id="ARBA00022737"/>
    </source>
</evidence>
<feature type="compositionally biased region" description="Basic and acidic residues" evidence="8">
    <location>
        <begin position="29"/>
        <end position="40"/>
    </location>
</feature>
<dbReference type="GO" id="GO:0005938">
    <property type="term" value="C:cell cortex"/>
    <property type="evidence" value="ECO:0007669"/>
    <property type="project" value="TreeGrafter"/>
</dbReference>
<name>A0A1I8GB84_9PLAT</name>
<feature type="region of interest" description="Disordered" evidence="8">
    <location>
        <begin position="776"/>
        <end position="797"/>
    </location>
</feature>
<feature type="compositionally biased region" description="Basic and acidic residues" evidence="8">
    <location>
        <begin position="485"/>
        <end position="507"/>
    </location>
</feature>
<dbReference type="WBParaSite" id="maker-uti_cns_0001427-snap-gene-0.9-mRNA-1">
    <property type="protein sequence ID" value="maker-uti_cns_0001427-snap-gene-0.9-mRNA-1"/>
    <property type="gene ID" value="maker-uti_cns_0001427-snap-gene-0.9"/>
</dbReference>
<keyword evidence="6" id="KW-0206">Cytoskeleton</keyword>
<feature type="region of interest" description="Disordered" evidence="8">
    <location>
        <begin position="1"/>
        <end position="44"/>
    </location>
</feature>
<keyword evidence="5 7" id="KW-0175">Coiled coil</keyword>
<keyword evidence="2" id="KW-0963">Cytoplasm</keyword>
<dbReference type="PROSITE" id="PS00845">
    <property type="entry name" value="CAP_GLY_1"/>
    <property type="match status" value="2"/>
</dbReference>
<dbReference type="SMART" id="SM01052">
    <property type="entry name" value="CAP_GLY"/>
    <property type="match status" value="2"/>
</dbReference>
<keyword evidence="3" id="KW-0493">Microtubule</keyword>
<feature type="compositionally biased region" description="Low complexity" evidence="8">
    <location>
        <begin position="267"/>
        <end position="278"/>
    </location>
</feature>
<feature type="region of interest" description="Disordered" evidence="8">
    <location>
        <begin position="263"/>
        <end position="325"/>
    </location>
</feature>
<feature type="compositionally biased region" description="Low complexity" evidence="8">
    <location>
        <begin position="14"/>
        <end position="23"/>
    </location>
</feature>
<feature type="region of interest" description="Disordered" evidence="8">
    <location>
        <begin position="719"/>
        <end position="751"/>
    </location>
</feature>
<proteinExistence type="predicted"/>
<evidence type="ECO:0000256" key="7">
    <source>
        <dbReference type="SAM" id="Coils"/>
    </source>
</evidence>
<dbReference type="Proteomes" id="UP000095280">
    <property type="component" value="Unplaced"/>
</dbReference>
<feature type="region of interest" description="Disordered" evidence="8">
    <location>
        <begin position="433"/>
        <end position="473"/>
    </location>
</feature>
<feature type="compositionally biased region" description="Low complexity" evidence="8">
    <location>
        <begin position="446"/>
        <end position="473"/>
    </location>
</feature>
<dbReference type="GO" id="GO:0051010">
    <property type="term" value="F:microtubule plus-end binding"/>
    <property type="evidence" value="ECO:0007669"/>
    <property type="project" value="TreeGrafter"/>
</dbReference>
<dbReference type="Gene3D" id="1.20.120.330">
    <property type="entry name" value="Nucleotidyltransferases domain 2"/>
    <property type="match status" value="1"/>
</dbReference>
<dbReference type="Gene3D" id="2.30.30.190">
    <property type="entry name" value="CAP Gly-rich-like domain"/>
    <property type="match status" value="2"/>
</dbReference>
<dbReference type="InterPro" id="IPR000938">
    <property type="entry name" value="CAP-Gly_domain"/>
</dbReference>
<feature type="region of interest" description="Disordered" evidence="8">
    <location>
        <begin position="526"/>
        <end position="581"/>
    </location>
</feature>
<feature type="region of interest" description="Disordered" evidence="8">
    <location>
        <begin position="485"/>
        <end position="511"/>
    </location>
</feature>
<feature type="compositionally biased region" description="Basic and acidic residues" evidence="8">
    <location>
        <begin position="527"/>
        <end position="558"/>
    </location>
</feature>
<sequence>MTSKGNAGTKLPAPSSSGSGRRSPCSDGHSYKSEGARDSSHTAISGVSSQGFRIGDRIFVGGTRSGTICFIGHTKFAEGEWAGINLDDATGKNDGSVGGVRYFQCPMSHGLFSRLTNLSFERRVNPTDVASKPGQQSQKQQPKSASKSGSVSSVTPKTESQQPAAVTEASAAATVAPSAEDCPLKVGMRVIVGGTRPGTLRFVGTAGFAKGKGLFAGVELDEPTGKNDGSVEGERYFTCKPRYGLFAPVHRVLPLHADEAPGGGPNSGIAAPSAASVGSGAGRNRYGSQESVSSAGSVSRQQPRTRLGVTSLGNSHGPGSTMSAAAVSSAMTGSRHGSVSSPTETLKKVVQEKSEHIEQLLREREQERSEVARALAAAEEAEIARLKAERALSELRERLDSQDAALATSERERDELREKLEDLQFSMAESMIGEEEDNKLGGEGAAGASAASSGPAGDGLAMKPEAASASELSSLLERVSSLETRLAEREAENSKIREDAELEKQAAADEAASKLAAAEAAAAEQLAKLRSESDEAKHQMEKRLEEAGRAADEAKQRITELTSQLESVQASSTSLAAENERLSSDLMQAEASAAAARSETAAAVAQVDELRSQCSDLQASLQQARARISELLDAAASAPPPPPPPPPEQHQLQQQLEFLNSVIVDLKAKNTKLERDLYLLTALPDSSDTPSGGVQHQSYSAQPPRLYCDICEEFDQHDTEDCPVQGGSSESPRPSTRRLADASGGAGSNGGASRPYCHICEIFGHNTLTISARLDSRCDSPLSAPPPRRGAWRGRGL</sequence>
<feature type="region of interest" description="Disordered" evidence="8">
    <location>
        <begin position="127"/>
        <end position="165"/>
    </location>
</feature>
<dbReference type="GO" id="GO:0031122">
    <property type="term" value="P:cytoplasmic microtubule organization"/>
    <property type="evidence" value="ECO:0007669"/>
    <property type="project" value="TreeGrafter"/>
</dbReference>
<feature type="domain" description="CAP-Gly" evidence="9">
    <location>
        <begin position="212"/>
        <end position="248"/>
    </location>
</feature>
<evidence type="ECO:0000256" key="8">
    <source>
        <dbReference type="SAM" id="MobiDB-lite"/>
    </source>
</evidence>